<protein>
    <submittedName>
        <fullName evidence="1">Uncharacterized protein</fullName>
    </submittedName>
</protein>
<sequence length="297" mass="32681">MKMRFFSIAIALIVYTTAYSQDYAFKVLVNKGKNEVKVGANWEPVKVGASLKTADELKVTDNAYVGLIHSSGKPLEVKSAGRYRVADLSAKVGTGASVLNKYTDFILSSAQKKNNNLAATGAVHRGVDNIKVYLPRSSSYVYNDTVSIQWEKDKAMGAPFVVTFTSLFGDELHKVETSDNSVSINLNDAVFANENDIMVKVTSKKDKKESEVHTLRKFSKAEKEKVRSAFADVQAQTAEKTALNSLIQAGFFEQNKLLVDAVSAYQKAIKLEPGVQAYQEAYDAFLLRTGIKVPVKK</sequence>
<dbReference type="Proteomes" id="UP001319200">
    <property type="component" value="Unassembled WGS sequence"/>
</dbReference>
<accession>A0AAP2DUP0</accession>
<comment type="caution">
    <text evidence="1">The sequence shown here is derived from an EMBL/GenBank/DDBJ whole genome shotgun (WGS) entry which is preliminary data.</text>
</comment>
<dbReference type="EMBL" id="JAHESF010000065">
    <property type="protein sequence ID" value="MBT1701307.1"/>
    <property type="molecule type" value="Genomic_DNA"/>
</dbReference>
<name>A0AAP2DUP0_9BACT</name>
<proteinExistence type="predicted"/>
<evidence type="ECO:0000313" key="2">
    <source>
        <dbReference type="Proteomes" id="UP001319200"/>
    </source>
</evidence>
<dbReference type="AlphaFoldDB" id="A0AAP2DUP0"/>
<keyword evidence="2" id="KW-1185">Reference proteome</keyword>
<reference evidence="1 2" key="1">
    <citation type="submission" date="2021-05" db="EMBL/GenBank/DDBJ databases">
        <title>A Polyphasic approach of four new species of the genus Ohtaekwangia: Ohtaekwangia histidinii sp. nov., Ohtaekwangia cretensis sp. nov., Ohtaekwangia indiensis sp. nov., Ohtaekwangia reichenbachii sp. nov. from diverse environment.</title>
        <authorList>
            <person name="Octaviana S."/>
        </authorList>
    </citation>
    <scope>NUCLEOTIDE SEQUENCE [LARGE SCALE GENOMIC DNA]</scope>
    <source>
        <strain evidence="1 2">PWU4</strain>
    </source>
</reference>
<organism evidence="1 2">
    <name type="scientific">Chryseosolibacter histidini</name>
    <dbReference type="NCBI Taxonomy" id="2782349"/>
    <lineage>
        <taxon>Bacteria</taxon>
        <taxon>Pseudomonadati</taxon>
        <taxon>Bacteroidota</taxon>
        <taxon>Cytophagia</taxon>
        <taxon>Cytophagales</taxon>
        <taxon>Chryseotaleaceae</taxon>
        <taxon>Chryseosolibacter</taxon>
    </lineage>
</organism>
<evidence type="ECO:0000313" key="1">
    <source>
        <dbReference type="EMBL" id="MBT1701307.1"/>
    </source>
</evidence>
<gene>
    <name evidence="1" type="ORF">KK083_30725</name>
</gene>
<dbReference type="RefSeq" id="WP_254169990.1">
    <property type="nucleotide sequence ID" value="NZ_JAHESF010000065.1"/>
</dbReference>